<feature type="region of interest" description="Disordered" evidence="1">
    <location>
        <begin position="146"/>
        <end position="166"/>
    </location>
</feature>
<dbReference type="RefSeq" id="XP_024548918.1">
    <property type="nucleotide sequence ID" value="XM_024693133.1"/>
</dbReference>
<dbReference type="EMBL" id="CP009809">
    <property type="protein sequence ID" value="ATZ50275.1"/>
    <property type="molecule type" value="Genomic_DNA"/>
</dbReference>
<gene>
    <name evidence="2" type="ORF">BCIN_05g06420</name>
</gene>
<dbReference type="KEGG" id="bfu:BCIN_05g06420"/>
<name>A0A384JI54_BOTFB</name>
<feature type="compositionally biased region" description="Polar residues" evidence="1">
    <location>
        <begin position="154"/>
        <end position="166"/>
    </location>
</feature>
<accession>A0A384JI54</accession>
<dbReference type="Proteomes" id="UP000001798">
    <property type="component" value="Chromosome 5"/>
</dbReference>
<dbReference type="AlphaFoldDB" id="A0A384JI54"/>
<reference evidence="2 3" key="3">
    <citation type="journal article" date="2017" name="Mol. Plant Pathol.">
        <title>A gapless genome sequence of the fungus Botrytis cinerea.</title>
        <authorList>
            <person name="Van Kan J.A."/>
            <person name="Stassen J.H."/>
            <person name="Mosbach A."/>
            <person name="Van Der Lee T.A."/>
            <person name="Faino L."/>
            <person name="Farmer A.D."/>
            <person name="Papasotiriou D.G."/>
            <person name="Zhou S."/>
            <person name="Seidl M.F."/>
            <person name="Cottam E."/>
            <person name="Edel D."/>
            <person name="Hahn M."/>
            <person name="Schwartz D.C."/>
            <person name="Dietrich R.A."/>
            <person name="Widdison S."/>
            <person name="Scalliet G."/>
        </authorList>
    </citation>
    <scope>NUCLEOTIDE SEQUENCE [LARGE SCALE GENOMIC DNA]</scope>
    <source>
        <strain evidence="2 3">B05.10</strain>
    </source>
</reference>
<evidence type="ECO:0000313" key="3">
    <source>
        <dbReference type="Proteomes" id="UP000001798"/>
    </source>
</evidence>
<sequence>MISSWSLLHCIASHMHAMQSSIPHIQIHTYHTSTSTPTTPTYHTPHTCLTQDYATNLESSPQSIPFYSTPSLPLIHPSIPSIESSHQFHLVPSITTPHHQLNSTPLPSRIPSYTHTPTTQNTKYRSARPLPWGLLRFALIGTNNTRKNTTTCNPQPTTHNLQPTSANACKWEGHRY</sequence>
<dbReference type="GeneID" id="36394200"/>
<organism evidence="2 3">
    <name type="scientific">Botryotinia fuckeliana (strain B05.10)</name>
    <name type="common">Noble rot fungus</name>
    <name type="synonym">Botrytis cinerea</name>
    <dbReference type="NCBI Taxonomy" id="332648"/>
    <lineage>
        <taxon>Eukaryota</taxon>
        <taxon>Fungi</taxon>
        <taxon>Dikarya</taxon>
        <taxon>Ascomycota</taxon>
        <taxon>Pezizomycotina</taxon>
        <taxon>Leotiomycetes</taxon>
        <taxon>Helotiales</taxon>
        <taxon>Sclerotiniaceae</taxon>
        <taxon>Botrytis</taxon>
    </lineage>
</organism>
<feature type="region of interest" description="Disordered" evidence="1">
    <location>
        <begin position="99"/>
        <end position="125"/>
    </location>
</feature>
<evidence type="ECO:0000313" key="2">
    <source>
        <dbReference type="EMBL" id="ATZ50275.1"/>
    </source>
</evidence>
<protein>
    <submittedName>
        <fullName evidence="2">Uncharacterized protein</fullName>
    </submittedName>
</protein>
<reference evidence="2 3" key="2">
    <citation type="journal article" date="2012" name="Eukaryot. Cell">
        <title>Genome update of Botrytis cinerea strains B05.10 and T4.</title>
        <authorList>
            <person name="Staats M."/>
            <person name="van Kan J.A."/>
        </authorList>
    </citation>
    <scope>NUCLEOTIDE SEQUENCE [LARGE SCALE GENOMIC DNA]</scope>
    <source>
        <strain evidence="2 3">B05.10</strain>
    </source>
</reference>
<reference evidence="2 3" key="1">
    <citation type="journal article" date="2011" name="PLoS Genet.">
        <title>Genomic analysis of the necrotrophic fungal pathogens Sclerotinia sclerotiorum and Botrytis cinerea.</title>
        <authorList>
            <person name="Amselem J."/>
            <person name="Cuomo C.A."/>
            <person name="van Kan J.A."/>
            <person name="Viaud M."/>
            <person name="Benito E.P."/>
            <person name="Couloux A."/>
            <person name="Coutinho P.M."/>
            <person name="de Vries R.P."/>
            <person name="Dyer P.S."/>
            <person name="Fillinger S."/>
            <person name="Fournier E."/>
            <person name="Gout L."/>
            <person name="Hahn M."/>
            <person name="Kohn L."/>
            <person name="Lapalu N."/>
            <person name="Plummer K.M."/>
            <person name="Pradier J.M."/>
            <person name="Quevillon E."/>
            <person name="Sharon A."/>
            <person name="Simon A."/>
            <person name="ten Have A."/>
            <person name="Tudzynski B."/>
            <person name="Tudzynski P."/>
            <person name="Wincker P."/>
            <person name="Andrew M."/>
            <person name="Anthouard V."/>
            <person name="Beever R.E."/>
            <person name="Beffa R."/>
            <person name="Benoit I."/>
            <person name="Bouzid O."/>
            <person name="Brault B."/>
            <person name="Chen Z."/>
            <person name="Choquer M."/>
            <person name="Collemare J."/>
            <person name="Cotton P."/>
            <person name="Danchin E.G."/>
            <person name="Da Silva C."/>
            <person name="Gautier A."/>
            <person name="Giraud C."/>
            <person name="Giraud T."/>
            <person name="Gonzalez C."/>
            <person name="Grossetete S."/>
            <person name="Guldener U."/>
            <person name="Henrissat B."/>
            <person name="Howlett B.J."/>
            <person name="Kodira C."/>
            <person name="Kretschmer M."/>
            <person name="Lappartient A."/>
            <person name="Leroch M."/>
            <person name="Levis C."/>
            <person name="Mauceli E."/>
            <person name="Neuveglise C."/>
            <person name="Oeser B."/>
            <person name="Pearson M."/>
            <person name="Poulain J."/>
            <person name="Poussereau N."/>
            <person name="Quesneville H."/>
            <person name="Rascle C."/>
            <person name="Schumacher J."/>
            <person name="Segurens B."/>
            <person name="Sexton A."/>
            <person name="Silva E."/>
            <person name="Sirven C."/>
            <person name="Soanes D.M."/>
            <person name="Talbot N.J."/>
            <person name="Templeton M."/>
            <person name="Yandava C."/>
            <person name="Yarden O."/>
            <person name="Zeng Q."/>
            <person name="Rollins J.A."/>
            <person name="Lebrun M.H."/>
            <person name="Dickman M."/>
        </authorList>
    </citation>
    <scope>NUCLEOTIDE SEQUENCE [LARGE SCALE GENOMIC DNA]</scope>
    <source>
        <strain evidence="2 3">B05.10</strain>
    </source>
</reference>
<keyword evidence="3" id="KW-1185">Reference proteome</keyword>
<evidence type="ECO:0000256" key="1">
    <source>
        <dbReference type="SAM" id="MobiDB-lite"/>
    </source>
</evidence>
<proteinExistence type="predicted"/>
<feature type="compositionally biased region" description="Polar residues" evidence="1">
    <location>
        <begin position="99"/>
        <end position="124"/>
    </location>
</feature>
<dbReference type="VEuPathDB" id="FungiDB:Bcin05g06420"/>